<evidence type="ECO:0000313" key="2">
    <source>
        <dbReference type="Proteomes" id="UP000664164"/>
    </source>
</evidence>
<dbReference type="Proteomes" id="UP000664164">
    <property type="component" value="Unassembled WGS sequence"/>
</dbReference>
<reference evidence="1" key="1">
    <citation type="submission" date="2021-03" db="EMBL/GenBank/DDBJ databases">
        <title>A new species, PO-11, isolated from a karst cave deposit.</title>
        <authorList>
            <person name="Zhaoxiaoyong W."/>
        </authorList>
    </citation>
    <scope>NUCLEOTIDE SEQUENCE</scope>
    <source>
        <strain evidence="1">PO-11</strain>
    </source>
</reference>
<proteinExistence type="predicted"/>
<protein>
    <submittedName>
        <fullName evidence="1">Uncharacterized protein</fullName>
    </submittedName>
</protein>
<gene>
    <name evidence="1" type="ORF">J1902_15185</name>
</gene>
<dbReference type="AlphaFoldDB" id="A0A939HK36"/>
<sequence length="56" mass="6465">MASTLTSEVPLSIEMTWLPVGGSTTRMAWGRMTLFMSPQKRFWLWLRLTTTDFAPK</sequence>
<evidence type="ECO:0000313" key="1">
    <source>
        <dbReference type="EMBL" id="MBO1269291.1"/>
    </source>
</evidence>
<accession>A0A939HK36</accession>
<keyword evidence="2" id="KW-1185">Reference proteome</keyword>
<organism evidence="1 2">
    <name type="scientific">Arthrobacter cavernae</name>
    <dbReference type="NCBI Taxonomy" id="2817681"/>
    <lineage>
        <taxon>Bacteria</taxon>
        <taxon>Bacillati</taxon>
        <taxon>Actinomycetota</taxon>
        <taxon>Actinomycetes</taxon>
        <taxon>Micrococcales</taxon>
        <taxon>Micrococcaceae</taxon>
        <taxon>Arthrobacter</taxon>
    </lineage>
</organism>
<dbReference type="EMBL" id="JAFNLL010000040">
    <property type="protein sequence ID" value="MBO1269291.1"/>
    <property type="molecule type" value="Genomic_DNA"/>
</dbReference>
<name>A0A939HK36_9MICC</name>
<comment type="caution">
    <text evidence="1">The sequence shown here is derived from an EMBL/GenBank/DDBJ whole genome shotgun (WGS) entry which is preliminary data.</text>
</comment>